<evidence type="ECO:0000313" key="4">
    <source>
        <dbReference type="Proteomes" id="UP001341281"/>
    </source>
</evidence>
<feature type="compositionally biased region" description="Low complexity" evidence="1">
    <location>
        <begin position="331"/>
        <end position="355"/>
    </location>
</feature>
<dbReference type="InterPro" id="IPR035892">
    <property type="entry name" value="C2_domain_sf"/>
</dbReference>
<feature type="region of interest" description="Disordered" evidence="1">
    <location>
        <begin position="173"/>
        <end position="229"/>
    </location>
</feature>
<dbReference type="Proteomes" id="UP001341281">
    <property type="component" value="Chromosome 07"/>
</dbReference>
<protein>
    <recommendedName>
        <fullName evidence="2">C2 domain-containing protein</fullName>
    </recommendedName>
</protein>
<dbReference type="InterPro" id="IPR000008">
    <property type="entry name" value="C2_dom"/>
</dbReference>
<organism evidence="3 4">
    <name type="scientific">Paspalum notatum var. saurae</name>
    <dbReference type="NCBI Taxonomy" id="547442"/>
    <lineage>
        <taxon>Eukaryota</taxon>
        <taxon>Viridiplantae</taxon>
        <taxon>Streptophyta</taxon>
        <taxon>Embryophyta</taxon>
        <taxon>Tracheophyta</taxon>
        <taxon>Spermatophyta</taxon>
        <taxon>Magnoliopsida</taxon>
        <taxon>Liliopsida</taxon>
        <taxon>Poales</taxon>
        <taxon>Poaceae</taxon>
        <taxon>PACMAD clade</taxon>
        <taxon>Panicoideae</taxon>
        <taxon>Andropogonodae</taxon>
        <taxon>Paspaleae</taxon>
        <taxon>Paspalinae</taxon>
        <taxon>Paspalum</taxon>
    </lineage>
</organism>
<reference evidence="3 4" key="1">
    <citation type="submission" date="2024-02" db="EMBL/GenBank/DDBJ databases">
        <title>High-quality chromosome-scale genome assembly of Pensacola bahiagrass (Paspalum notatum Flugge var. saurae).</title>
        <authorList>
            <person name="Vega J.M."/>
            <person name="Podio M."/>
            <person name="Orjuela J."/>
            <person name="Siena L.A."/>
            <person name="Pessino S.C."/>
            <person name="Combes M.C."/>
            <person name="Mariac C."/>
            <person name="Albertini E."/>
            <person name="Pupilli F."/>
            <person name="Ortiz J.P.A."/>
            <person name="Leblanc O."/>
        </authorList>
    </citation>
    <scope>NUCLEOTIDE SEQUENCE [LARGE SCALE GENOMIC DNA]</scope>
    <source>
        <strain evidence="3">R1</strain>
        <tissue evidence="3">Leaf</tissue>
    </source>
</reference>
<proteinExistence type="predicted"/>
<dbReference type="Gene3D" id="2.60.40.150">
    <property type="entry name" value="C2 domain"/>
    <property type="match status" value="1"/>
</dbReference>
<dbReference type="PANTHER" id="PTHR32246:SF170">
    <property type="entry name" value="PROTEIN SRC2-LIKE PROTEIN"/>
    <property type="match status" value="1"/>
</dbReference>
<evidence type="ECO:0000256" key="1">
    <source>
        <dbReference type="SAM" id="MobiDB-lite"/>
    </source>
</evidence>
<evidence type="ECO:0000313" key="3">
    <source>
        <dbReference type="EMBL" id="WVZ83477.1"/>
    </source>
</evidence>
<dbReference type="EMBL" id="CP144751">
    <property type="protein sequence ID" value="WVZ83477.1"/>
    <property type="molecule type" value="Genomic_DNA"/>
</dbReference>
<dbReference type="Pfam" id="PF00168">
    <property type="entry name" value="C2"/>
    <property type="match status" value="1"/>
</dbReference>
<feature type="compositionally biased region" description="Polar residues" evidence="1">
    <location>
        <begin position="378"/>
        <end position="388"/>
    </location>
</feature>
<dbReference type="AlphaFoldDB" id="A0AAQ3U5N1"/>
<feature type="domain" description="C2" evidence="2">
    <location>
        <begin position="4"/>
        <end position="128"/>
    </location>
</feature>
<dbReference type="PANTHER" id="PTHR32246">
    <property type="entry name" value="INGRESSION PROTEIN FIC1"/>
    <property type="match status" value="1"/>
</dbReference>
<name>A0AAQ3U5N1_PASNO</name>
<dbReference type="PROSITE" id="PS50004">
    <property type="entry name" value="C2"/>
    <property type="match status" value="1"/>
</dbReference>
<dbReference type="GO" id="GO:0006952">
    <property type="term" value="P:defense response"/>
    <property type="evidence" value="ECO:0007669"/>
    <property type="project" value="InterPro"/>
</dbReference>
<sequence>MYTTRRSDQISERSYLKIMAYRELELTLLSARDLKNVNLITRMDVYAVVTISGDPLTRQCTAPDPYGGRHPCWNATLRFAVPPTPAAAAGACLHVLLRAERVLGDRDVGEVVVPLADLLAAAPSTASGPQPPQLASYQVRKVHRWEPRGVLNVAYRLGPVVAPVEPPVMAYPVSVPQQQPSHPAAQAYPPPAPRPAANHAAEHGAARSPPPTSGKSNGRGPAGPSQVCVGPHTQIILGAPTGPGTMVSPTGSIVSPAKPKQQDTQVVRAAHATPESMSTVGPTKEDRSMPKMSSQNSIESGFGRGNGNLSTHQHGSSTHSLSPPSSPYPSYPSTSSSFSSAHSSTHSPYSAAHTSIPSPRPLGQRATNNSFGARGTSHADSPHSTSTRGVAATSPFPSSLVVAK</sequence>
<accession>A0AAQ3U5N1</accession>
<keyword evidence="4" id="KW-1185">Reference proteome</keyword>
<evidence type="ECO:0000259" key="2">
    <source>
        <dbReference type="PROSITE" id="PS50004"/>
    </source>
</evidence>
<gene>
    <name evidence="3" type="ORF">U9M48_030619</name>
</gene>
<feature type="region of interest" description="Disordered" evidence="1">
    <location>
        <begin position="249"/>
        <end position="404"/>
    </location>
</feature>
<dbReference type="SUPFAM" id="SSF49562">
    <property type="entry name" value="C2 domain (Calcium/lipid-binding domain, CaLB)"/>
    <property type="match status" value="1"/>
</dbReference>
<dbReference type="SMART" id="SM00239">
    <property type="entry name" value="C2"/>
    <property type="match status" value="1"/>
</dbReference>
<dbReference type="CDD" id="cd04051">
    <property type="entry name" value="C2_SRC2_like"/>
    <property type="match status" value="1"/>
</dbReference>
<dbReference type="InterPro" id="IPR044750">
    <property type="entry name" value="C2_SRC2/BAP"/>
</dbReference>
<feature type="compositionally biased region" description="Low complexity" evidence="1">
    <location>
        <begin position="173"/>
        <end position="187"/>
    </location>
</feature>